<dbReference type="GeneID" id="20087941"/>
<evidence type="ECO:0000256" key="1">
    <source>
        <dbReference type="SAM" id="MobiDB-lite"/>
    </source>
</evidence>
<dbReference type="GO" id="GO:0006508">
    <property type="term" value="P:proteolysis"/>
    <property type="evidence" value="ECO:0007669"/>
    <property type="project" value="InterPro"/>
</dbReference>
<evidence type="ECO:0000313" key="2">
    <source>
        <dbReference type="EMBL" id="ETV95848.1"/>
    </source>
</evidence>
<dbReference type="OrthoDB" id="127632at2759"/>
<dbReference type="RefSeq" id="XP_008875599.1">
    <property type="nucleotide sequence ID" value="XM_008877377.1"/>
</dbReference>
<dbReference type="EMBL" id="KI913979">
    <property type="protein sequence ID" value="ETV95848.1"/>
    <property type="molecule type" value="Genomic_DNA"/>
</dbReference>
<dbReference type="InterPro" id="IPR043128">
    <property type="entry name" value="Rev_trsase/Diguanyl_cyclase"/>
</dbReference>
<dbReference type="PANTHER" id="PTHR33064:SF37">
    <property type="entry name" value="RIBONUCLEASE H"/>
    <property type="match status" value="1"/>
</dbReference>
<name>A0A024TPA7_9STRA</name>
<protein>
    <recommendedName>
        <fullName evidence="3">Peptidase A2 domain-containing protein</fullName>
    </recommendedName>
</protein>
<reference evidence="2" key="1">
    <citation type="submission" date="2013-12" db="EMBL/GenBank/DDBJ databases">
        <title>The Genome Sequence of Aphanomyces invadans NJM9701.</title>
        <authorList>
            <consortium name="The Broad Institute Genomics Platform"/>
            <person name="Russ C."/>
            <person name="Tyler B."/>
            <person name="van West P."/>
            <person name="Dieguez-Uribeondo J."/>
            <person name="Young S.K."/>
            <person name="Zeng Q."/>
            <person name="Gargeya S."/>
            <person name="Fitzgerald M."/>
            <person name="Abouelleil A."/>
            <person name="Alvarado L."/>
            <person name="Chapman S.B."/>
            <person name="Gainer-Dewar J."/>
            <person name="Goldberg J."/>
            <person name="Griggs A."/>
            <person name="Gujja S."/>
            <person name="Hansen M."/>
            <person name="Howarth C."/>
            <person name="Imamovic A."/>
            <person name="Ireland A."/>
            <person name="Larimer J."/>
            <person name="McCowan C."/>
            <person name="Murphy C."/>
            <person name="Pearson M."/>
            <person name="Poon T.W."/>
            <person name="Priest M."/>
            <person name="Roberts A."/>
            <person name="Saif S."/>
            <person name="Shea T."/>
            <person name="Sykes S."/>
            <person name="Wortman J."/>
            <person name="Nusbaum C."/>
            <person name="Birren B."/>
        </authorList>
    </citation>
    <scope>NUCLEOTIDE SEQUENCE [LARGE SCALE GENOMIC DNA]</scope>
    <source>
        <strain evidence="2">NJM9701</strain>
    </source>
</reference>
<dbReference type="Gene3D" id="3.10.10.10">
    <property type="entry name" value="HIV Type 1 Reverse Transcriptase, subunit A, domain 1"/>
    <property type="match status" value="1"/>
</dbReference>
<evidence type="ECO:0008006" key="3">
    <source>
        <dbReference type="Google" id="ProtNLM"/>
    </source>
</evidence>
<feature type="compositionally biased region" description="Low complexity" evidence="1">
    <location>
        <begin position="206"/>
        <end position="230"/>
    </location>
</feature>
<dbReference type="eggNOG" id="KOG0017">
    <property type="taxonomic scope" value="Eukaryota"/>
</dbReference>
<dbReference type="Gene3D" id="3.30.70.270">
    <property type="match status" value="1"/>
</dbReference>
<dbReference type="InterPro" id="IPR001969">
    <property type="entry name" value="Aspartic_peptidase_AS"/>
</dbReference>
<proteinExistence type="predicted"/>
<organism evidence="2">
    <name type="scientific">Aphanomyces invadans</name>
    <dbReference type="NCBI Taxonomy" id="157072"/>
    <lineage>
        <taxon>Eukaryota</taxon>
        <taxon>Sar</taxon>
        <taxon>Stramenopiles</taxon>
        <taxon>Oomycota</taxon>
        <taxon>Saprolegniomycetes</taxon>
        <taxon>Saprolegniales</taxon>
        <taxon>Verrucalvaceae</taxon>
        <taxon>Aphanomyces</taxon>
    </lineage>
</organism>
<sequence length="648" mass="72625">MEADYEAAYVFNAPALPTPPSFCGDTHAEKHQFMRDFEKYRGQIEALQAAGQRPFLMPVSTCIEPAEKRMIAYWDMDGRDHNTVTEVEWQSRFMMAYQQPPPLEVDDLVKKIKSKMVRDVTISEGDSRVGRMNWIFDVEPKLIVESIISQLQPPGLKAQVQKKMKHSQNKLLKHNVRRFTSWLKQYAAGYQEYHDGFRETRELKAAKTAAATPQKTQSKSQSSGSDAAKSTAKDQGTLRYKQDVKCLKCGSTEHKVRENPGITEEEAKKLIAAFYGKNRQKNVKALVPEDPKRSIAYGAMLNGVLSLPRLLLDSGADDSLVTRGVVTALKNLGAAVDIVGAKPMTMKPYGPSSEPLRVTKQARFKTVQLETSFGPLVLRGLKQDCDLLIGKPVMEVLGFSQDGMLVQALRKKTAWDHDDVEVPTTPLGRISRLRDVSVEAGEGTVDDDLCTTPEVKLRSVVAEVKRILNMKVAEARECGLSEHQCSTLHGIVMRHVDVFRLEFGQDPPVDVEPLKVRLKEGAVPVNCALQRYPPAHMDYLKEHVVELEAAGLIYRNNRTTWTAAPRIVPKKEPGEYRMTIDSRPINASTIPMPSPMPNLDAAMAMLVGSIVYFTLDWLKGYWQLPLHPDSQMLYSFMTPFGVSRPRVS</sequence>
<dbReference type="STRING" id="157072.A0A024TPA7"/>
<dbReference type="SUPFAM" id="SSF56672">
    <property type="entry name" value="DNA/RNA polymerases"/>
    <property type="match status" value="1"/>
</dbReference>
<dbReference type="InterPro" id="IPR051320">
    <property type="entry name" value="Viral_Replic_Matur_Polypro"/>
</dbReference>
<feature type="region of interest" description="Disordered" evidence="1">
    <location>
        <begin position="204"/>
        <end position="235"/>
    </location>
</feature>
<accession>A0A024TPA7</accession>
<dbReference type="PANTHER" id="PTHR33064">
    <property type="entry name" value="POL PROTEIN"/>
    <property type="match status" value="1"/>
</dbReference>
<gene>
    <name evidence="2" type="ORF">H310_10891</name>
</gene>
<dbReference type="VEuPathDB" id="FungiDB:H310_10891"/>
<dbReference type="GO" id="GO:0004190">
    <property type="term" value="F:aspartic-type endopeptidase activity"/>
    <property type="evidence" value="ECO:0007669"/>
    <property type="project" value="InterPro"/>
</dbReference>
<dbReference type="PROSITE" id="PS00141">
    <property type="entry name" value="ASP_PROTEASE"/>
    <property type="match status" value="1"/>
</dbReference>
<dbReference type="InterPro" id="IPR043502">
    <property type="entry name" value="DNA/RNA_pol_sf"/>
</dbReference>
<dbReference type="AlphaFoldDB" id="A0A024TPA7"/>